<comment type="caution">
    <text evidence="3">The sequence shown here is derived from an EMBL/GenBank/DDBJ whole genome shotgun (WGS) entry which is preliminary data.</text>
</comment>
<name>A0ABR9SS83_9PSED</name>
<evidence type="ECO:0000256" key="1">
    <source>
        <dbReference type="ARBA" id="ARBA00038240"/>
    </source>
</evidence>
<feature type="domain" description="Aminoglycoside phosphotransferase" evidence="2">
    <location>
        <begin position="36"/>
        <end position="267"/>
    </location>
</feature>
<dbReference type="Gene3D" id="3.90.1200.10">
    <property type="match status" value="1"/>
</dbReference>
<dbReference type="InterPro" id="IPR002575">
    <property type="entry name" value="Aminoglycoside_PTrfase"/>
</dbReference>
<evidence type="ECO:0000259" key="2">
    <source>
        <dbReference type="Pfam" id="PF01636"/>
    </source>
</evidence>
<dbReference type="PANTHER" id="PTHR21064:SF6">
    <property type="entry name" value="AMINOGLYCOSIDE PHOSPHOTRANSFERASE DOMAIN-CONTAINING PROTEIN"/>
    <property type="match status" value="1"/>
</dbReference>
<gene>
    <name evidence="3" type="ORF">IQK56_10405</name>
</gene>
<dbReference type="InterPro" id="IPR011009">
    <property type="entry name" value="Kinase-like_dom_sf"/>
</dbReference>
<comment type="similarity">
    <text evidence="1">Belongs to the pseudomonas-type ThrB family.</text>
</comment>
<reference evidence="3 4" key="1">
    <citation type="submission" date="2020-10" db="EMBL/GenBank/DDBJ databases">
        <title>The draft genomes of Cyclamen pathogen Pseudomonas sp.</title>
        <authorList>
            <person name="Fujikawa T."/>
            <person name="Sawada H."/>
        </authorList>
    </citation>
    <scope>NUCLEOTIDE SEQUENCE [LARGE SCALE GENOMIC DNA]</scope>
    <source>
        <strain evidence="3 4">MAFF 301449</strain>
    </source>
</reference>
<dbReference type="Pfam" id="PF01636">
    <property type="entry name" value="APH"/>
    <property type="match status" value="1"/>
</dbReference>
<dbReference type="Proteomes" id="UP000613075">
    <property type="component" value="Unassembled WGS sequence"/>
</dbReference>
<organism evidence="3 4">
    <name type="scientific">Pseudomonas cyclaminis</name>
    <dbReference type="NCBI Taxonomy" id="2781239"/>
    <lineage>
        <taxon>Bacteria</taxon>
        <taxon>Pseudomonadati</taxon>
        <taxon>Pseudomonadota</taxon>
        <taxon>Gammaproteobacteria</taxon>
        <taxon>Pseudomonadales</taxon>
        <taxon>Pseudomonadaceae</taxon>
        <taxon>Pseudomonas</taxon>
    </lineage>
</organism>
<accession>A0ABR9SS83</accession>
<dbReference type="RefSeq" id="WP_193862379.1">
    <property type="nucleotide sequence ID" value="NZ_JADDUM010000066.1"/>
</dbReference>
<dbReference type="EMBL" id="JADDUM010000066">
    <property type="protein sequence ID" value="MBE8591306.1"/>
    <property type="molecule type" value="Genomic_DNA"/>
</dbReference>
<protein>
    <submittedName>
        <fullName evidence="3">Phosphotransferase</fullName>
    </submittedName>
</protein>
<evidence type="ECO:0000313" key="3">
    <source>
        <dbReference type="EMBL" id="MBE8591306.1"/>
    </source>
</evidence>
<evidence type="ECO:0000313" key="4">
    <source>
        <dbReference type="Proteomes" id="UP000613075"/>
    </source>
</evidence>
<keyword evidence="4" id="KW-1185">Reference proteome</keyword>
<sequence>MTAVTHNATYDRLAQAALNCYLPEQQGEVKLLCLSENATYAVFTPTRQRFVLRIHRPGYHSHQAISSELAWLAALQADGFEVPQPIAGQNGELIQRASVPERDSHWVVLFHWIEGHEPHSEQNLQASFRRLGAINARLHTHARTWQPPAGFQRLTWDHPRMVGSDAHWGHWKHAPHLPRNQWSLIEQVVGNIEKRLSNYSQQASRFGLIHADLRLANLLVDGERTRIIDFDDCGFGWYLHDLASALSFHEDHIDTPRWIESWLAGYTRVSSLDQNDLDILPTLIIQRRLQLLAWTGSHADTATVRQLGALWVDNSLKLCRRYLDT</sequence>
<proteinExistence type="inferred from homology"/>
<dbReference type="PANTHER" id="PTHR21064">
    <property type="entry name" value="AMINOGLYCOSIDE PHOSPHOTRANSFERASE DOMAIN-CONTAINING PROTEIN-RELATED"/>
    <property type="match status" value="1"/>
</dbReference>
<dbReference type="SUPFAM" id="SSF56112">
    <property type="entry name" value="Protein kinase-like (PK-like)"/>
    <property type="match status" value="1"/>
</dbReference>
<dbReference type="Gene3D" id="3.30.200.20">
    <property type="entry name" value="Phosphorylase Kinase, domain 1"/>
    <property type="match status" value="1"/>
</dbReference>
<dbReference type="InterPro" id="IPR050249">
    <property type="entry name" value="Pseudomonas-type_ThrB"/>
</dbReference>